<comment type="similarity">
    <text evidence="1">Belongs to the class-I pyridoxal-phosphate-dependent aminotransferase family.</text>
</comment>
<feature type="domain" description="Aminotransferase class I/classII large" evidence="3">
    <location>
        <begin position="39"/>
        <end position="421"/>
    </location>
</feature>
<keyword evidence="5" id="KW-1185">Reference proteome</keyword>
<dbReference type="SUPFAM" id="SSF53383">
    <property type="entry name" value="PLP-dependent transferases"/>
    <property type="match status" value="1"/>
</dbReference>
<gene>
    <name evidence="4" type="ORF">N0V84_004243</name>
</gene>
<evidence type="ECO:0000256" key="1">
    <source>
        <dbReference type="ARBA" id="ARBA00007441"/>
    </source>
</evidence>
<dbReference type="EMBL" id="JAPEUR010000068">
    <property type="protein sequence ID" value="KAJ4323635.1"/>
    <property type="molecule type" value="Genomic_DNA"/>
</dbReference>
<dbReference type="OrthoDB" id="7042322at2759"/>
<dbReference type="InterPro" id="IPR050478">
    <property type="entry name" value="Ethylene_sulfur-biosynth"/>
</dbReference>
<dbReference type="InterPro" id="IPR015422">
    <property type="entry name" value="PyrdxlP-dep_Trfase_small"/>
</dbReference>
<evidence type="ECO:0000256" key="2">
    <source>
        <dbReference type="ARBA" id="ARBA00022898"/>
    </source>
</evidence>
<dbReference type="InterPro" id="IPR004838">
    <property type="entry name" value="NHTrfase_class1_PyrdxlP-BS"/>
</dbReference>
<evidence type="ECO:0000259" key="3">
    <source>
        <dbReference type="Pfam" id="PF00155"/>
    </source>
</evidence>
<dbReference type="PANTHER" id="PTHR43795:SF63">
    <property type="entry name" value="PUTATIVE (AFU_ORTHOLOGUE AFUA_4G00630)-RELATED"/>
    <property type="match status" value="1"/>
</dbReference>
<sequence length="426" mass="46807">MTLSNRALEAEEGSKGMLIWDVITNLWDHQSNPDGIVSLGVAENTLMHDVLKKHIQDNLALSNLAFTYGDGTTGTKRAKKAVARFLTRQLKPFRDIQPAHISMTNGCSAAIEHLSWAIADPGDAILLGQPYYGTFIPDLTCRFGAKLLPVPFNEVDPLGDDAVAKYEEVIVDAQKKGLKVKGLVISHPHNPLGRCYSRSVLIGLMKLCQKYQAHFISDEIYALSTWPNNIDTNPPPVPFESALTIDTAGVIDPSLVHVLWGMSKDFGANGIRVGALISQSNPSLHSALVAVGLYSSVSSISDHITVNLLEDDTFVEFYMAENCKKLAAQYERAVSWAKKNDIAYAAGVNAAFFLWVDLGKAYRARHTVGETEDITGLVMKKLLEEKVFLASGEAFGSEQPGWFRIVFSHPDEYLDMGLERVVKALQ</sequence>
<protein>
    <recommendedName>
        <fullName evidence="3">Aminotransferase class I/classII large domain-containing protein</fullName>
    </recommendedName>
</protein>
<dbReference type="CDD" id="cd00609">
    <property type="entry name" value="AAT_like"/>
    <property type="match status" value="1"/>
</dbReference>
<dbReference type="InterPro" id="IPR015424">
    <property type="entry name" value="PyrdxlP-dep_Trfase"/>
</dbReference>
<reference evidence="4" key="1">
    <citation type="submission" date="2022-10" db="EMBL/GenBank/DDBJ databases">
        <title>Tapping the CABI collections for fungal endophytes: first genome assemblies for Collariella, Neodidymelliopsis, Ascochyta clinopodiicola, Didymella pomorum, Didymosphaeria variabile, Neocosmospora piperis and Neocucurbitaria cava.</title>
        <authorList>
            <person name="Hill R."/>
        </authorList>
    </citation>
    <scope>NUCLEOTIDE SEQUENCE</scope>
    <source>
        <strain evidence="4">IMI 366586</strain>
    </source>
</reference>
<dbReference type="InterPro" id="IPR015421">
    <property type="entry name" value="PyrdxlP-dep_Trfase_major"/>
</dbReference>
<proteinExistence type="inferred from homology"/>
<evidence type="ECO:0000313" key="5">
    <source>
        <dbReference type="Proteomes" id="UP001140502"/>
    </source>
</evidence>
<dbReference type="Pfam" id="PF00155">
    <property type="entry name" value="Aminotran_1_2"/>
    <property type="match status" value="1"/>
</dbReference>
<dbReference type="GO" id="GO:0006520">
    <property type="term" value="P:amino acid metabolic process"/>
    <property type="evidence" value="ECO:0007669"/>
    <property type="project" value="TreeGrafter"/>
</dbReference>
<dbReference type="GO" id="GO:0030170">
    <property type="term" value="F:pyridoxal phosphate binding"/>
    <property type="evidence" value="ECO:0007669"/>
    <property type="project" value="InterPro"/>
</dbReference>
<evidence type="ECO:0000313" key="4">
    <source>
        <dbReference type="EMBL" id="KAJ4323635.1"/>
    </source>
</evidence>
<dbReference type="InterPro" id="IPR004839">
    <property type="entry name" value="Aminotransferase_I/II_large"/>
</dbReference>
<dbReference type="AlphaFoldDB" id="A0A9W8WFW1"/>
<organism evidence="4 5">
    <name type="scientific">Fusarium piperis</name>
    <dbReference type="NCBI Taxonomy" id="1435070"/>
    <lineage>
        <taxon>Eukaryota</taxon>
        <taxon>Fungi</taxon>
        <taxon>Dikarya</taxon>
        <taxon>Ascomycota</taxon>
        <taxon>Pezizomycotina</taxon>
        <taxon>Sordariomycetes</taxon>
        <taxon>Hypocreomycetidae</taxon>
        <taxon>Hypocreales</taxon>
        <taxon>Nectriaceae</taxon>
        <taxon>Fusarium</taxon>
        <taxon>Fusarium solani species complex</taxon>
    </lineage>
</organism>
<dbReference type="PROSITE" id="PS00105">
    <property type="entry name" value="AA_TRANSFER_CLASS_1"/>
    <property type="match status" value="1"/>
</dbReference>
<accession>A0A9W8WFW1</accession>
<dbReference type="GO" id="GO:0008483">
    <property type="term" value="F:transaminase activity"/>
    <property type="evidence" value="ECO:0007669"/>
    <property type="project" value="TreeGrafter"/>
</dbReference>
<dbReference type="Gene3D" id="3.40.640.10">
    <property type="entry name" value="Type I PLP-dependent aspartate aminotransferase-like (Major domain)"/>
    <property type="match status" value="1"/>
</dbReference>
<dbReference type="PRINTS" id="PR00753">
    <property type="entry name" value="ACCSYNTHASE"/>
</dbReference>
<name>A0A9W8WFW1_9HYPO</name>
<dbReference type="Proteomes" id="UP001140502">
    <property type="component" value="Unassembled WGS sequence"/>
</dbReference>
<keyword evidence="2" id="KW-0663">Pyridoxal phosphate</keyword>
<comment type="caution">
    <text evidence="4">The sequence shown here is derived from an EMBL/GenBank/DDBJ whole genome shotgun (WGS) entry which is preliminary data.</text>
</comment>
<dbReference type="Gene3D" id="3.90.1150.10">
    <property type="entry name" value="Aspartate Aminotransferase, domain 1"/>
    <property type="match status" value="1"/>
</dbReference>
<dbReference type="PANTHER" id="PTHR43795">
    <property type="entry name" value="BIFUNCTIONAL ASPARTATE AMINOTRANSFERASE AND GLUTAMATE/ASPARTATE-PREPHENATE AMINOTRANSFERASE-RELATED"/>
    <property type="match status" value="1"/>
</dbReference>